<comment type="caution">
    <text evidence="1">The sequence shown here is derived from an EMBL/GenBank/DDBJ whole genome shotgun (WGS) entry which is preliminary data.</text>
</comment>
<organism evidence="1 2">
    <name type="scientific">Aphanizomenon flos-aquae FACHB-1040</name>
    <dbReference type="NCBI Taxonomy" id="2692887"/>
    <lineage>
        <taxon>Bacteria</taxon>
        <taxon>Bacillati</taxon>
        <taxon>Cyanobacteriota</taxon>
        <taxon>Cyanophyceae</taxon>
        <taxon>Nostocales</taxon>
        <taxon>Aphanizomenonaceae</taxon>
        <taxon>Aphanizomenon</taxon>
    </lineage>
</organism>
<accession>A0ABR8BWX4</accession>
<dbReference type="RefSeq" id="WP_190383113.1">
    <property type="nucleotide sequence ID" value="NZ_JACJQT010000026.1"/>
</dbReference>
<evidence type="ECO:0000313" key="2">
    <source>
        <dbReference type="Proteomes" id="UP000606721"/>
    </source>
</evidence>
<name>A0ABR8BWX4_APHFL</name>
<proteinExistence type="predicted"/>
<evidence type="ECO:0000313" key="1">
    <source>
        <dbReference type="EMBL" id="MBD2278940.1"/>
    </source>
</evidence>
<gene>
    <name evidence="1" type="ORF">H6F99_11740</name>
</gene>
<keyword evidence="2" id="KW-1185">Reference proteome</keyword>
<sequence>MFSTFDWVSNAIAVNIKIDELICTPNGSTLIIVYTSEKYWQFRLISHTGSIFSSERIYYTP</sequence>
<dbReference type="Proteomes" id="UP000606721">
    <property type="component" value="Unassembled WGS sequence"/>
</dbReference>
<reference evidence="1 2" key="1">
    <citation type="journal article" date="2020" name="ISME J.">
        <title>Comparative genomics reveals insights into cyanobacterial evolution and habitat adaptation.</title>
        <authorList>
            <person name="Chen M.Y."/>
            <person name="Teng W.K."/>
            <person name="Zhao L."/>
            <person name="Hu C.X."/>
            <person name="Zhou Y.K."/>
            <person name="Han B.P."/>
            <person name="Song L.R."/>
            <person name="Shu W.S."/>
        </authorList>
    </citation>
    <scope>NUCLEOTIDE SEQUENCE [LARGE SCALE GENOMIC DNA]</scope>
    <source>
        <strain evidence="1 2">FACHB-1040</strain>
    </source>
</reference>
<dbReference type="EMBL" id="JACJQT010000026">
    <property type="protein sequence ID" value="MBD2278940.1"/>
    <property type="molecule type" value="Genomic_DNA"/>
</dbReference>
<protein>
    <submittedName>
        <fullName evidence="1">Uncharacterized protein</fullName>
    </submittedName>
</protein>